<dbReference type="GO" id="GO:0005524">
    <property type="term" value="F:ATP binding"/>
    <property type="evidence" value="ECO:0007669"/>
    <property type="project" value="UniProtKB-KW"/>
</dbReference>
<dbReference type="Pfam" id="PF12698">
    <property type="entry name" value="ABC2_membrane_3"/>
    <property type="match status" value="1"/>
</dbReference>
<dbReference type="GO" id="GO:0016020">
    <property type="term" value="C:membrane"/>
    <property type="evidence" value="ECO:0007669"/>
    <property type="project" value="UniProtKB-SubCell"/>
</dbReference>
<keyword evidence="11" id="KW-1185">Reference proteome</keyword>
<dbReference type="FunFam" id="3.40.50.300:FF:000633">
    <property type="entry name" value="ABC transporter A family member 7"/>
    <property type="match status" value="1"/>
</dbReference>
<evidence type="ECO:0000256" key="2">
    <source>
        <dbReference type="ARBA" id="ARBA00008526"/>
    </source>
</evidence>
<comment type="similarity">
    <text evidence="2">Belongs to the ABC transporter superfamily. ABCA family. CPR flippase (TC 3.A.1.211) subfamily.</text>
</comment>
<proteinExistence type="inferred from homology"/>
<dbReference type="Proteomes" id="UP001558713">
    <property type="component" value="Unassembled WGS sequence"/>
</dbReference>
<reference evidence="10 11" key="1">
    <citation type="submission" date="2024-04" db="EMBL/GenBank/DDBJ databases">
        <title>Genome assembly C_amara_ONT_v2.</title>
        <authorList>
            <person name="Yant L."/>
            <person name="Moore C."/>
            <person name="Slenker M."/>
        </authorList>
    </citation>
    <scope>NUCLEOTIDE SEQUENCE [LARGE SCALE GENOMIC DNA]</scope>
    <source>
        <tissue evidence="10">Leaf</tissue>
    </source>
</reference>
<dbReference type="AlphaFoldDB" id="A0ABD1AU37"/>
<dbReference type="SMART" id="SM00382">
    <property type="entry name" value="AAA"/>
    <property type="match status" value="1"/>
</dbReference>
<keyword evidence="7 8" id="KW-0472">Membrane</keyword>
<feature type="transmembrane region" description="Helical" evidence="8">
    <location>
        <begin position="32"/>
        <end position="52"/>
    </location>
</feature>
<dbReference type="InterPro" id="IPR027417">
    <property type="entry name" value="P-loop_NTPase"/>
</dbReference>
<comment type="caution">
    <text evidence="10">The sequence shown here is derived from an EMBL/GenBank/DDBJ whole genome shotgun (WGS) entry which is preliminary data.</text>
</comment>
<feature type="transmembrane region" description="Helical" evidence="8">
    <location>
        <begin position="530"/>
        <end position="548"/>
    </location>
</feature>
<evidence type="ECO:0000256" key="8">
    <source>
        <dbReference type="SAM" id="Phobius"/>
    </source>
</evidence>
<accession>A0ABD1AU37</accession>
<evidence type="ECO:0000259" key="9">
    <source>
        <dbReference type="PROSITE" id="PS50893"/>
    </source>
</evidence>
<dbReference type="EMBL" id="JBANAX010000395">
    <property type="protein sequence ID" value="KAL1210260.1"/>
    <property type="molecule type" value="Genomic_DNA"/>
</dbReference>
<dbReference type="PROSITE" id="PS50893">
    <property type="entry name" value="ABC_TRANSPORTER_2"/>
    <property type="match status" value="1"/>
</dbReference>
<evidence type="ECO:0000256" key="4">
    <source>
        <dbReference type="ARBA" id="ARBA00022741"/>
    </source>
</evidence>
<dbReference type="InterPro" id="IPR017871">
    <property type="entry name" value="ABC_transporter-like_CS"/>
</dbReference>
<keyword evidence="4" id="KW-0547">Nucleotide-binding</keyword>
<feature type="transmembrane region" description="Helical" evidence="8">
    <location>
        <begin position="384"/>
        <end position="412"/>
    </location>
</feature>
<dbReference type="Pfam" id="PF00005">
    <property type="entry name" value="ABC_tran"/>
    <property type="match status" value="1"/>
</dbReference>
<dbReference type="InterPro" id="IPR026082">
    <property type="entry name" value="ABCA"/>
</dbReference>
<keyword evidence="5" id="KW-0067">ATP-binding</keyword>
<feature type="transmembrane region" description="Helical" evidence="8">
    <location>
        <begin position="451"/>
        <end position="474"/>
    </location>
</feature>
<dbReference type="Pfam" id="PF24526">
    <property type="entry name" value="ABCA12_C"/>
    <property type="match status" value="1"/>
</dbReference>
<feature type="domain" description="ABC transporter" evidence="9">
    <location>
        <begin position="613"/>
        <end position="850"/>
    </location>
</feature>
<dbReference type="InterPro" id="IPR013525">
    <property type="entry name" value="ABC2_TM"/>
</dbReference>
<keyword evidence="6 8" id="KW-1133">Transmembrane helix</keyword>
<sequence>MTNHVPASFLTRANALFRKNLTYQKRNIWSNVRLIVIPFYLCLLLVGIQALFDKQVNNSADKRCGCQCIVTNEDGTCQRKSCGIQYSSQIQAFFCAFPKPPLLLPLLQIPRPESRSIDRARGSCRRTRSCPVTILVTGNNPSLGATLSRNLLSTSFTGNSSDIFLRNLAYNVLGTTSEADYTNYLDPGIHSDLPIFNIQPRCIPITNLSFSFRQSDLEFHKEVRCVQGLNLWRNNSIEINDEIFKGYRQGNHEEIINEIAAAYDLLDTDRNKFNVTIWYNSTYKGDLRDRRVKYVRVPRSVNLVSNAYLQFLQGSKTKILFDFVKEMPKQETRLRLEMASLIGPLFFTWVILLLFPVMLTSLVYEKQQRLRVIMKMHGLGDAPYWMVSYAYFLAISTLYVISLMIFGSAIGLKFFVFNDYSIQFVFYFLCINLQISIAFLVSSAFSEVETASVAAYIYVFGSGLLGGFLFQFLLEGLSFPRSWIFVMELYPGFSLYRGLYEFSQYAFKRNLNGSDGMKWKYFKDSALDEVFYIIIVEWFLTLIAAYYMDRLSSSARDPFLFLKKAFKKYPTPQKHSLQSQVSAVSIEMEKLDVIQEREKVEQLMLEPSTSHTIVCDNIKKVYPCTDGNPKKMAVRGLSLAVSSGECFGMLGPNGAGKTSFINMMTGLVKPTLGSAFVQGLDICNDMDKVYTSMGVCPQHDLLWETLTGKEHLLFYGRLKNLKGCDLNQAVEESLKRVNLFRGGVADKPAGKYSGGMKRRLSVAISLIGNPKVVYMDEPSTGLDPASRMNLWTVIKRAKKHTAIILTTHSMEEAEYLCDRLGIFVDGRLQCIGNPKELKGRYGGSYVFTMTTSSENEKDVEMLVQHVSPNAKKLYHIAGTQKFEIPKEEVRISEVFQAVEKAKSNFKVFAWGLADTTLEDVFIKVARTSQAFNVFS</sequence>
<gene>
    <name evidence="10" type="ORF">V5N11_018869</name>
</gene>
<dbReference type="PROSITE" id="PS00211">
    <property type="entry name" value="ABC_TRANSPORTER_1"/>
    <property type="match status" value="1"/>
</dbReference>
<dbReference type="PANTHER" id="PTHR19229">
    <property type="entry name" value="ATP-BINDING CASSETTE TRANSPORTER SUBFAMILY A ABCA"/>
    <property type="match status" value="1"/>
</dbReference>
<dbReference type="PANTHER" id="PTHR19229:SF154">
    <property type="entry name" value="ABC TRANSPORTER A FAMILY MEMBER 3-RELATED"/>
    <property type="match status" value="1"/>
</dbReference>
<evidence type="ECO:0000313" key="11">
    <source>
        <dbReference type="Proteomes" id="UP001558713"/>
    </source>
</evidence>
<protein>
    <submittedName>
        <fullName evidence="10">ABC transporter A family member 4</fullName>
    </submittedName>
</protein>
<evidence type="ECO:0000313" key="10">
    <source>
        <dbReference type="EMBL" id="KAL1210260.1"/>
    </source>
</evidence>
<dbReference type="SUPFAM" id="SSF52540">
    <property type="entry name" value="P-loop containing nucleoside triphosphate hydrolases"/>
    <property type="match status" value="1"/>
</dbReference>
<feature type="transmembrane region" description="Helical" evidence="8">
    <location>
        <begin position="424"/>
        <end position="445"/>
    </location>
</feature>
<feature type="transmembrane region" description="Helical" evidence="8">
    <location>
        <begin position="341"/>
        <end position="364"/>
    </location>
</feature>
<dbReference type="InterPro" id="IPR003593">
    <property type="entry name" value="AAA+_ATPase"/>
</dbReference>
<dbReference type="Gene3D" id="3.40.50.300">
    <property type="entry name" value="P-loop containing nucleotide triphosphate hydrolases"/>
    <property type="match status" value="1"/>
</dbReference>
<organism evidence="10 11">
    <name type="scientific">Cardamine amara subsp. amara</name>
    <dbReference type="NCBI Taxonomy" id="228776"/>
    <lineage>
        <taxon>Eukaryota</taxon>
        <taxon>Viridiplantae</taxon>
        <taxon>Streptophyta</taxon>
        <taxon>Embryophyta</taxon>
        <taxon>Tracheophyta</taxon>
        <taxon>Spermatophyta</taxon>
        <taxon>Magnoliopsida</taxon>
        <taxon>eudicotyledons</taxon>
        <taxon>Gunneridae</taxon>
        <taxon>Pentapetalae</taxon>
        <taxon>rosids</taxon>
        <taxon>malvids</taxon>
        <taxon>Brassicales</taxon>
        <taxon>Brassicaceae</taxon>
        <taxon>Cardamineae</taxon>
        <taxon>Cardamine</taxon>
    </lineage>
</organism>
<comment type="subcellular location">
    <subcellularLocation>
        <location evidence="1">Membrane</location>
        <topology evidence="1">Multi-pass membrane protein</topology>
    </subcellularLocation>
</comment>
<evidence type="ECO:0000256" key="1">
    <source>
        <dbReference type="ARBA" id="ARBA00004141"/>
    </source>
</evidence>
<dbReference type="CDD" id="cd03263">
    <property type="entry name" value="ABC_subfamily_A"/>
    <property type="match status" value="1"/>
</dbReference>
<evidence type="ECO:0000256" key="6">
    <source>
        <dbReference type="ARBA" id="ARBA00022989"/>
    </source>
</evidence>
<evidence type="ECO:0000256" key="5">
    <source>
        <dbReference type="ARBA" id="ARBA00022840"/>
    </source>
</evidence>
<keyword evidence="3 8" id="KW-0812">Transmembrane</keyword>
<name>A0ABD1AU37_CARAN</name>
<evidence type="ECO:0000256" key="3">
    <source>
        <dbReference type="ARBA" id="ARBA00022692"/>
    </source>
</evidence>
<dbReference type="InterPro" id="IPR003439">
    <property type="entry name" value="ABC_transporter-like_ATP-bd"/>
</dbReference>
<evidence type="ECO:0000256" key="7">
    <source>
        <dbReference type="ARBA" id="ARBA00023136"/>
    </source>
</evidence>